<comment type="similarity">
    <text evidence="2 8">Belongs to the Casparian strip membrane proteins (CASP) family.</text>
</comment>
<evidence type="ECO:0000256" key="3">
    <source>
        <dbReference type="ARBA" id="ARBA00011489"/>
    </source>
</evidence>
<accession>A0A1J7HJZ5</accession>
<evidence type="ECO:0000256" key="5">
    <source>
        <dbReference type="ARBA" id="ARBA00022692"/>
    </source>
</evidence>
<feature type="transmembrane region" description="Helical" evidence="8">
    <location>
        <begin position="106"/>
        <end position="129"/>
    </location>
</feature>
<evidence type="ECO:0000256" key="7">
    <source>
        <dbReference type="ARBA" id="ARBA00023136"/>
    </source>
</evidence>
<dbReference type="AlphaFoldDB" id="A0A1J7HJZ5"/>
<proteinExistence type="inferred from homology"/>
<keyword evidence="11" id="KW-1185">Reference proteome</keyword>
<dbReference type="Proteomes" id="UP000188354">
    <property type="component" value="Chromosome LG04"/>
</dbReference>
<evidence type="ECO:0000256" key="2">
    <source>
        <dbReference type="ARBA" id="ARBA00007651"/>
    </source>
</evidence>
<dbReference type="PANTHER" id="PTHR32021">
    <property type="entry name" value="CASP-LIKE PROTEIN 5B3"/>
    <property type="match status" value="1"/>
</dbReference>
<dbReference type="Gramene" id="OIW13142">
    <property type="protein sequence ID" value="OIW13142"/>
    <property type="gene ID" value="TanjilG_32123"/>
</dbReference>
<name>A0A1J7HJZ5_LUPAN</name>
<dbReference type="InterPro" id="IPR006702">
    <property type="entry name" value="CASP_dom"/>
</dbReference>
<keyword evidence="5 8" id="KW-0812">Transmembrane</keyword>
<feature type="transmembrane region" description="Helical" evidence="8">
    <location>
        <begin position="21"/>
        <end position="40"/>
    </location>
</feature>
<evidence type="ECO:0000256" key="1">
    <source>
        <dbReference type="ARBA" id="ARBA00004651"/>
    </source>
</evidence>
<sequence length="137" mass="15067">MKDYPGSPGTVLGFVLRMSQFFFAAGSIASMVTTSGIFNFTAFCYLIASMCLQVIWSFMLALLDAYVIVRKKVINNPVLVSLFVAGGIVVAGLIIYIQLWCIEKKGPVFVTVFNPLSTILVAILAYFVFGEKLYLGR</sequence>
<dbReference type="GO" id="GO:0005886">
    <property type="term" value="C:plasma membrane"/>
    <property type="evidence" value="ECO:0007669"/>
    <property type="project" value="UniProtKB-SubCell"/>
</dbReference>
<dbReference type="SUPFAM" id="SSF103481">
    <property type="entry name" value="Multidrug resistance efflux transporter EmrE"/>
    <property type="match status" value="1"/>
</dbReference>
<evidence type="ECO:0000313" key="11">
    <source>
        <dbReference type="Proteomes" id="UP000188354"/>
    </source>
</evidence>
<dbReference type="Pfam" id="PF04535">
    <property type="entry name" value="CASP_dom"/>
    <property type="match status" value="1"/>
</dbReference>
<evidence type="ECO:0000256" key="4">
    <source>
        <dbReference type="ARBA" id="ARBA00022475"/>
    </source>
</evidence>
<evidence type="ECO:0000256" key="6">
    <source>
        <dbReference type="ARBA" id="ARBA00022989"/>
    </source>
</evidence>
<keyword evidence="6 8" id="KW-1133">Transmembrane helix</keyword>
<comment type="subunit">
    <text evidence="3 8">Homodimer and heterodimers.</text>
</comment>
<keyword evidence="4 8" id="KW-1003">Cell membrane</keyword>
<dbReference type="OMA" id="MSQFFFA"/>
<reference evidence="10 11" key="1">
    <citation type="journal article" date="2017" name="Plant Biotechnol. J.">
        <title>A comprehensive draft genome sequence for lupin (Lupinus angustifolius), an emerging health food: insights into plant-microbe interactions and legume evolution.</title>
        <authorList>
            <person name="Hane J.K."/>
            <person name="Ming Y."/>
            <person name="Kamphuis L.G."/>
            <person name="Nelson M.N."/>
            <person name="Garg G."/>
            <person name="Atkins C.A."/>
            <person name="Bayer P.E."/>
            <person name="Bravo A."/>
            <person name="Bringans S."/>
            <person name="Cannon S."/>
            <person name="Edwards D."/>
            <person name="Foley R."/>
            <person name="Gao L.L."/>
            <person name="Harrison M.J."/>
            <person name="Huang W."/>
            <person name="Hurgobin B."/>
            <person name="Li S."/>
            <person name="Liu C.W."/>
            <person name="McGrath A."/>
            <person name="Morahan G."/>
            <person name="Murray J."/>
            <person name="Weller J."/>
            <person name="Jian J."/>
            <person name="Singh K.B."/>
        </authorList>
    </citation>
    <scope>NUCLEOTIDE SEQUENCE [LARGE SCALE GENOMIC DNA]</scope>
    <source>
        <strain evidence="11">cv. Tanjil</strain>
        <tissue evidence="10">Whole plant</tissue>
    </source>
</reference>
<evidence type="ECO:0000259" key="9">
    <source>
        <dbReference type="Pfam" id="PF04535"/>
    </source>
</evidence>
<protein>
    <recommendedName>
        <fullName evidence="8">CASP-like protein</fullName>
    </recommendedName>
</protein>
<gene>
    <name evidence="10" type="ORF">TanjilG_32123</name>
</gene>
<dbReference type="STRING" id="3871.A0A1J7HJZ5"/>
<keyword evidence="7 8" id="KW-0472">Membrane</keyword>
<dbReference type="InterPro" id="IPR037185">
    <property type="entry name" value="EmrE-like"/>
</dbReference>
<comment type="subcellular location">
    <subcellularLocation>
        <location evidence="1 8">Cell membrane</location>
        <topology evidence="1 8">Multi-pass membrane protein</topology>
    </subcellularLocation>
</comment>
<dbReference type="EMBL" id="CM007364">
    <property type="protein sequence ID" value="OIW13142.1"/>
    <property type="molecule type" value="Genomic_DNA"/>
</dbReference>
<evidence type="ECO:0000313" key="10">
    <source>
        <dbReference type="EMBL" id="OIW13142.1"/>
    </source>
</evidence>
<feature type="transmembrane region" description="Helical" evidence="8">
    <location>
        <begin position="79"/>
        <end position="100"/>
    </location>
</feature>
<feature type="domain" description="Casparian strip membrane protein" evidence="9">
    <location>
        <begin position="7"/>
        <end position="94"/>
    </location>
</feature>
<evidence type="ECO:0000256" key="8">
    <source>
        <dbReference type="RuleBase" id="RU361233"/>
    </source>
</evidence>
<dbReference type="PANTHER" id="PTHR32021:SF5">
    <property type="entry name" value="CASP-LIKE PROTEIN 5B3"/>
    <property type="match status" value="1"/>
</dbReference>
<organism evidence="10 11">
    <name type="scientific">Lupinus angustifolius</name>
    <name type="common">Narrow-leaved blue lupine</name>
    <dbReference type="NCBI Taxonomy" id="3871"/>
    <lineage>
        <taxon>Eukaryota</taxon>
        <taxon>Viridiplantae</taxon>
        <taxon>Streptophyta</taxon>
        <taxon>Embryophyta</taxon>
        <taxon>Tracheophyta</taxon>
        <taxon>Spermatophyta</taxon>
        <taxon>Magnoliopsida</taxon>
        <taxon>eudicotyledons</taxon>
        <taxon>Gunneridae</taxon>
        <taxon>Pentapetalae</taxon>
        <taxon>rosids</taxon>
        <taxon>fabids</taxon>
        <taxon>Fabales</taxon>
        <taxon>Fabaceae</taxon>
        <taxon>Papilionoideae</taxon>
        <taxon>50 kb inversion clade</taxon>
        <taxon>genistoids sensu lato</taxon>
        <taxon>core genistoids</taxon>
        <taxon>Genisteae</taxon>
        <taxon>Lupinus</taxon>
    </lineage>
</organism>
<feature type="transmembrane region" description="Helical" evidence="8">
    <location>
        <begin position="46"/>
        <end position="67"/>
    </location>
</feature>
<dbReference type="InterPro" id="IPR045009">
    <property type="entry name" value="CASPL-5"/>
</dbReference>